<dbReference type="PRINTS" id="PR00107">
    <property type="entry name" value="PHOSPHOCPHPR"/>
</dbReference>
<accession>A0A923LCK5</accession>
<dbReference type="CDD" id="cd00367">
    <property type="entry name" value="PTS-HPr_like"/>
    <property type="match status" value="1"/>
</dbReference>
<evidence type="ECO:0000313" key="7">
    <source>
        <dbReference type="EMBL" id="MBC5659699.1"/>
    </source>
</evidence>
<evidence type="ECO:0000256" key="5">
    <source>
        <dbReference type="ARBA" id="ARBA00033055"/>
    </source>
</evidence>
<dbReference type="InterPro" id="IPR050399">
    <property type="entry name" value="HPr"/>
</dbReference>
<proteinExistence type="predicted"/>
<evidence type="ECO:0000259" key="6">
    <source>
        <dbReference type="PROSITE" id="PS51350"/>
    </source>
</evidence>
<reference evidence="7" key="1">
    <citation type="submission" date="2020-08" db="EMBL/GenBank/DDBJ databases">
        <title>Genome public.</title>
        <authorList>
            <person name="Liu C."/>
            <person name="Sun Q."/>
        </authorList>
    </citation>
    <scope>NUCLEOTIDE SEQUENCE</scope>
    <source>
        <strain evidence="7">NSJ-68</strain>
    </source>
</reference>
<dbReference type="EMBL" id="JACOOR010000004">
    <property type="protein sequence ID" value="MBC5659699.1"/>
    <property type="molecule type" value="Genomic_DNA"/>
</dbReference>
<dbReference type="Proteomes" id="UP000649345">
    <property type="component" value="Unassembled WGS sequence"/>
</dbReference>
<evidence type="ECO:0000256" key="1">
    <source>
        <dbReference type="ARBA" id="ARBA00003681"/>
    </source>
</evidence>
<gene>
    <name evidence="7" type="ORF">H8S44_07945</name>
</gene>
<dbReference type="InterPro" id="IPR001020">
    <property type="entry name" value="PTS_HPr_His_P_site"/>
</dbReference>
<dbReference type="NCBIfam" id="TIGR01003">
    <property type="entry name" value="PTS_HPr_family"/>
    <property type="match status" value="1"/>
</dbReference>
<dbReference type="InterPro" id="IPR035895">
    <property type="entry name" value="HPr-like_sf"/>
</dbReference>
<evidence type="ECO:0000256" key="4">
    <source>
        <dbReference type="ARBA" id="ARBA00022597"/>
    </source>
</evidence>
<keyword evidence="8" id="KW-1185">Reference proteome</keyword>
<comment type="function">
    <text evidence="1">General (non sugar-specific) component of the phosphoenolpyruvate-dependent sugar phosphotransferase system (sugar PTS). This major carbohydrate active-transport system catalyzes the phosphorylation of incoming sugar substrates concomitantly with their translocation across the cell membrane. The phosphoryl group from phosphoenolpyruvate (PEP) is transferred to the phosphoryl carrier protein HPr by enzyme I. Phospho-HPr then transfers it to the PTS EIIA domain.</text>
</comment>
<keyword evidence="4" id="KW-0762">Sugar transport</keyword>
<name>A0A923LCK5_9FIRM</name>
<keyword evidence="3" id="KW-0813">Transport</keyword>
<dbReference type="PROSITE" id="PS51350">
    <property type="entry name" value="PTS_HPR_DOM"/>
    <property type="match status" value="1"/>
</dbReference>
<dbReference type="SUPFAM" id="SSF55594">
    <property type="entry name" value="HPr-like"/>
    <property type="match status" value="1"/>
</dbReference>
<organism evidence="7 8">
    <name type="scientific">Anaerosacchariphilus hominis</name>
    <dbReference type="NCBI Taxonomy" id="2763017"/>
    <lineage>
        <taxon>Bacteria</taxon>
        <taxon>Bacillati</taxon>
        <taxon>Bacillota</taxon>
        <taxon>Clostridia</taxon>
        <taxon>Lachnospirales</taxon>
        <taxon>Lachnospiraceae</taxon>
        <taxon>Anaerosacchariphilus</taxon>
    </lineage>
</organism>
<evidence type="ECO:0000256" key="3">
    <source>
        <dbReference type="ARBA" id="ARBA00022448"/>
    </source>
</evidence>
<feature type="domain" description="HPr" evidence="6">
    <location>
        <begin position="1"/>
        <end position="86"/>
    </location>
</feature>
<dbReference type="AlphaFoldDB" id="A0A923LCK5"/>
<evidence type="ECO:0000256" key="2">
    <source>
        <dbReference type="ARBA" id="ARBA00020422"/>
    </source>
</evidence>
<dbReference type="Gene3D" id="3.30.1340.10">
    <property type="entry name" value="HPr-like"/>
    <property type="match status" value="1"/>
</dbReference>
<dbReference type="PANTHER" id="PTHR33705">
    <property type="entry name" value="PHOSPHOCARRIER PROTEIN HPR"/>
    <property type="match status" value="1"/>
</dbReference>
<dbReference type="Pfam" id="PF00381">
    <property type="entry name" value="PTS-HPr"/>
    <property type="match status" value="1"/>
</dbReference>
<protein>
    <recommendedName>
        <fullName evidence="2">Phosphocarrier protein HPr</fullName>
    </recommendedName>
    <alternativeName>
        <fullName evidence="5">Histidine-containing protein</fullName>
    </alternativeName>
</protein>
<dbReference type="PANTHER" id="PTHR33705:SF1">
    <property type="entry name" value="PHOSPHOCARRIER PROTEIN HPR"/>
    <property type="match status" value="1"/>
</dbReference>
<dbReference type="RefSeq" id="WP_186872010.1">
    <property type="nucleotide sequence ID" value="NZ_JACOOR010000004.1"/>
</dbReference>
<dbReference type="PROSITE" id="PS00369">
    <property type="entry name" value="PTS_HPR_HIS"/>
    <property type="match status" value="1"/>
</dbReference>
<dbReference type="InterPro" id="IPR000032">
    <property type="entry name" value="HPr-like"/>
</dbReference>
<evidence type="ECO:0000313" key="8">
    <source>
        <dbReference type="Proteomes" id="UP000649345"/>
    </source>
</evidence>
<comment type="caution">
    <text evidence="7">The sequence shown here is derived from an EMBL/GenBank/DDBJ whole genome shotgun (WGS) entry which is preliminary data.</text>
</comment>
<sequence>MVESSTVVKNKTGLHARPASQLVKLCKTFESDIILKNGDISCNGKSMFSVLKGCFTEGTNVCVTADGSDEAQALEKVIAYINDLDE</sequence>